<evidence type="ECO:0000259" key="1">
    <source>
        <dbReference type="PROSITE" id="PS51186"/>
    </source>
</evidence>
<dbReference type="CDD" id="cd04301">
    <property type="entry name" value="NAT_SF"/>
    <property type="match status" value="1"/>
</dbReference>
<comment type="caution">
    <text evidence="2">The sequence shown here is derived from an EMBL/GenBank/DDBJ whole genome shotgun (WGS) entry which is preliminary data.</text>
</comment>
<dbReference type="Pfam" id="PF00583">
    <property type="entry name" value="Acetyltransf_1"/>
    <property type="match status" value="1"/>
</dbReference>
<dbReference type="Gene3D" id="3.40.630.30">
    <property type="match status" value="1"/>
</dbReference>
<dbReference type="SUPFAM" id="SSF55729">
    <property type="entry name" value="Acyl-CoA N-acyltransferases (Nat)"/>
    <property type="match status" value="1"/>
</dbReference>
<gene>
    <name evidence="2" type="ORF">DDE23_20975</name>
</gene>
<dbReference type="AlphaFoldDB" id="A0A2T7ULH7"/>
<dbReference type="GO" id="GO:0016747">
    <property type="term" value="F:acyltransferase activity, transferring groups other than amino-acyl groups"/>
    <property type="evidence" value="ECO:0007669"/>
    <property type="project" value="InterPro"/>
</dbReference>
<dbReference type="PANTHER" id="PTHR43072:SF60">
    <property type="entry name" value="L-2,4-DIAMINOBUTYRIC ACID ACETYLTRANSFERASE"/>
    <property type="match status" value="1"/>
</dbReference>
<dbReference type="RefSeq" id="WP_107754383.1">
    <property type="nucleotide sequence ID" value="NZ_QBKF01000013.1"/>
</dbReference>
<name>A0A2T7ULH7_9RHOB</name>
<dbReference type="InterPro" id="IPR016181">
    <property type="entry name" value="Acyl_CoA_acyltransferase"/>
</dbReference>
<sequence>MTGTDALFDALEASWPPAASQTRGPFRLRDGAGGGKRVSAALLEGPFDEAALDALDAPLFQLRPGQEDLDRALHARGYRIIDPTVLMESPVDALAAKPKAVSLPTIWPPLAIQRRIWEDGHVGPERLAVMARAVDPKMSFIARIRDKPAGVGFLAIHQGIAMVHAVHVEPAFRREGVGAGMMRGMAYWAQQNGAHTLALAVTEANAGARALYLGLGMTETSAYHYRERVA</sequence>
<accession>A0A2T7ULH7</accession>
<dbReference type="OrthoDB" id="7301318at2"/>
<feature type="domain" description="N-acetyltransferase" evidence="1">
    <location>
        <begin position="83"/>
        <end position="230"/>
    </location>
</feature>
<proteinExistence type="predicted"/>
<dbReference type="Proteomes" id="UP000244810">
    <property type="component" value="Unassembled WGS sequence"/>
</dbReference>
<keyword evidence="3" id="KW-1185">Reference proteome</keyword>
<dbReference type="PANTHER" id="PTHR43072">
    <property type="entry name" value="N-ACETYLTRANSFERASE"/>
    <property type="match status" value="1"/>
</dbReference>
<organism evidence="2 3">
    <name type="scientific">Pararhodobacter aggregans</name>
    <dbReference type="NCBI Taxonomy" id="404875"/>
    <lineage>
        <taxon>Bacteria</taxon>
        <taxon>Pseudomonadati</taxon>
        <taxon>Pseudomonadota</taxon>
        <taxon>Alphaproteobacteria</taxon>
        <taxon>Rhodobacterales</taxon>
        <taxon>Paracoccaceae</taxon>
        <taxon>Pararhodobacter</taxon>
    </lineage>
</organism>
<keyword evidence="2" id="KW-0808">Transferase</keyword>
<protein>
    <submittedName>
        <fullName evidence="2">GNAT family N-acetyltransferase</fullName>
    </submittedName>
</protein>
<evidence type="ECO:0000313" key="3">
    <source>
        <dbReference type="Proteomes" id="UP000244810"/>
    </source>
</evidence>
<reference evidence="2 3" key="1">
    <citation type="journal article" date="2011" name="Syst. Appl. Microbiol.">
        <title>Defluviimonas denitrificans gen. nov., sp. nov., and Pararhodobacter aggregans gen. nov., sp. nov., non-phototrophic Rhodobacteraceae from the biofilter of a marine aquaculture.</title>
        <authorList>
            <person name="Foesel B.U."/>
            <person name="Drake H.L."/>
            <person name="Schramm A."/>
        </authorList>
    </citation>
    <scope>NUCLEOTIDE SEQUENCE [LARGE SCALE GENOMIC DNA]</scope>
    <source>
        <strain evidence="2 3">D1-19</strain>
    </source>
</reference>
<dbReference type="EMBL" id="QDDR01000014">
    <property type="protein sequence ID" value="PVE45498.1"/>
    <property type="molecule type" value="Genomic_DNA"/>
</dbReference>
<evidence type="ECO:0000313" key="2">
    <source>
        <dbReference type="EMBL" id="PVE45498.1"/>
    </source>
</evidence>
<dbReference type="PROSITE" id="PS51186">
    <property type="entry name" value="GNAT"/>
    <property type="match status" value="1"/>
</dbReference>
<dbReference type="InterPro" id="IPR000182">
    <property type="entry name" value="GNAT_dom"/>
</dbReference>